<comment type="caution">
    <text evidence="15">The sequence shown here is derived from an EMBL/GenBank/DDBJ whole genome shotgun (WGS) entry which is preliminary data.</text>
</comment>
<feature type="binding site" evidence="11">
    <location>
        <position position="171"/>
    </location>
    <ligand>
        <name>substrate</name>
    </ligand>
</feature>
<dbReference type="GO" id="GO:0004634">
    <property type="term" value="F:phosphopyruvate hydratase activity"/>
    <property type="evidence" value="ECO:0007669"/>
    <property type="project" value="UniProtKB-UniRule"/>
</dbReference>
<feature type="domain" description="Enolase C-terminal TIM barrel" evidence="13">
    <location>
        <begin position="146"/>
        <end position="424"/>
    </location>
</feature>
<feature type="binding site" evidence="9 12">
    <location>
        <position position="295"/>
    </location>
    <ligand>
        <name>Mg(2+)</name>
        <dbReference type="ChEBI" id="CHEBI:18420"/>
    </ligand>
</feature>
<feature type="binding site" evidence="9">
    <location>
        <position position="347"/>
    </location>
    <ligand>
        <name>(2R)-2-phosphoglycerate</name>
        <dbReference type="ChEBI" id="CHEBI:58289"/>
    </ligand>
</feature>
<feature type="binding site" evidence="11">
    <location>
        <position position="398"/>
    </location>
    <ligand>
        <name>substrate</name>
    </ligand>
</feature>
<dbReference type="PIRSF" id="PIRSF001400">
    <property type="entry name" value="Enolase"/>
    <property type="match status" value="1"/>
</dbReference>
<keyword evidence="5 9" id="KW-0964">Secreted</keyword>
<dbReference type="EMBL" id="JAAZIL010000073">
    <property type="protein sequence ID" value="NLZ24666.1"/>
    <property type="molecule type" value="Genomic_DNA"/>
</dbReference>
<keyword evidence="9" id="KW-0963">Cytoplasm</keyword>
<dbReference type="PANTHER" id="PTHR11902:SF1">
    <property type="entry name" value="ENOLASE"/>
    <property type="match status" value="1"/>
</dbReference>
<comment type="cofactor">
    <cofactor evidence="12">
        <name>Mg(2+)</name>
        <dbReference type="ChEBI" id="CHEBI:18420"/>
    </cofactor>
    <text evidence="12">Mg(2+) is required for catalysis and for stabilizing the dimer.</text>
</comment>
<sequence>MKIKNIKAIEILDSRGIPTLSTEIELWSGDTAKAEVPSGASTGEKEVLELRDNDETRYSGKGVLNAVEIVNTKIKGAIVDKEFGSQKQFDELLLQLDGTKNKSNLGGNTILSCSMAFCRATSLRIGLELYQYLAMIYWDKKYDEKNYILPKPQILLLEGAKHGNWATDIQEYMIIPRGNMFPNIEETLRAGSEIFTILNNILDEKGYSVGVGYEGAFAPREIKSNREAFDLIMESLRKSQYKDKFEIAIDIAASEFYNRDTDKYELKRENQSLTPEEWFNLQKQWYSQYPIYSVEDPFDENAWSDWSKFTQEYGDKYQIVGDDLLVTNTELIKEGIDKRAMNSVLIKLNQIGSVSETLDAIKITVDSNMTAIISHRSGETTDPFIADLAVATAAQQCKFGALSRGERVVKYNRLLEISSMLLQR</sequence>
<dbReference type="Gene3D" id="3.20.20.120">
    <property type="entry name" value="Enolase-like C-terminal domain"/>
    <property type="match status" value="1"/>
</dbReference>
<evidence type="ECO:0000313" key="16">
    <source>
        <dbReference type="Proteomes" id="UP000564033"/>
    </source>
</evidence>
<feature type="active site" description="Proton donor" evidence="9 10">
    <location>
        <position position="214"/>
    </location>
</feature>
<feature type="binding site" evidence="9">
    <location>
        <position position="376"/>
    </location>
    <ligand>
        <name>(2R)-2-phosphoglycerate</name>
        <dbReference type="ChEBI" id="CHEBI:58289"/>
    </ligand>
</feature>
<feature type="domain" description="Enolase N-terminal" evidence="14">
    <location>
        <begin position="3"/>
        <end position="133"/>
    </location>
</feature>
<dbReference type="EC" id="4.2.1.11" evidence="3 9"/>
<gene>
    <name evidence="9 15" type="primary">eno</name>
    <name evidence="15" type="ORF">GX888_02920</name>
</gene>
<dbReference type="AlphaFoldDB" id="A0A847VDP3"/>
<evidence type="ECO:0000259" key="13">
    <source>
        <dbReference type="SMART" id="SM01192"/>
    </source>
</evidence>
<dbReference type="InterPro" id="IPR036849">
    <property type="entry name" value="Enolase-like_C_sf"/>
</dbReference>
<evidence type="ECO:0000256" key="5">
    <source>
        <dbReference type="ARBA" id="ARBA00022525"/>
    </source>
</evidence>
<feature type="binding site" evidence="9">
    <location>
        <position position="398"/>
    </location>
    <ligand>
        <name>(2R)-2-phosphoglycerate</name>
        <dbReference type="ChEBI" id="CHEBI:58289"/>
    </ligand>
</feature>
<dbReference type="InterPro" id="IPR020811">
    <property type="entry name" value="Enolase_N"/>
</dbReference>
<feature type="binding site" evidence="11">
    <location>
        <begin position="374"/>
        <end position="377"/>
    </location>
    <ligand>
        <name>substrate</name>
    </ligand>
</feature>
<dbReference type="CDD" id="cd03313">
    <property type="entry name" value="enolase"/>
    <property type="match status" value="1"/>
</dbReference>
<dbReference type="GO" id="GO:0005576">
    <property type="term" value="C:extracellular region"/>
    <property type="evidence" value="ECO:0007669"/>
    <property type="project" value="UniProtKB-SubCell"/>
</dbReference>
<feature type="binding site" evidence="11">
    <location>
        <position position="322"/>
    </location>
    <ligand>
        <name>substrate</name>
    </ligand>
</feature>
<dbReference type="SFLD" id="SFLDS00001">
    <property type="entry name" value="Enolase"/>
    <property type="match status" value="1"/>
</dbReference>
<dbReference type="InterPro" id="IPR020810">
    <property type="entry name" value="Enolase_C"/>
</dbReference>
<dbReference type="SFLD" id="SFLDF00002">
    <property type="entry name" value="enolase"/>
    <property type="match status" value="1"/>
</dbReference>
<evidence type="ECO:0000256" key="11">
    <source>
        <dbReference type="PIRSR" id="PIRSR001400-2"/>
    </source>
</evidence>
<feature type="active site" description="Proton acceptor" evidence="9 10">
    <location>
        <position position="347"/>
    </location>
</feature>
<dbReference type="PRINTS" id="PR00148">
    <property type="entry name" value="ENOLASE"/>
</dbReference>
<comment type="catalytic activity">
    <reaction evidence="9">
        <text>(2R)-2-phosphoglycerate = phosphoenolpyruvate + H2O</text>
        <dbReference type="Rhea" id="RHEA:10164"/>
        <dbReference type="ChEBI" id="CHEBI:15377"/>
        <dbReference type="ChEBI" id="CHEBI:58289"/>
        <dbReference type="ChEBI" id="CHEBI:58702"/>
        <dbReference type="EC" id="4.2.1.11"/>
    </reaction>
</comment>
<accession>A0A847VDP3</accession>
<evidence type="ECO:0000256" key="4">
    <source>
        <dbReference type="ARBA" id="ARBA00017068"/>
    </source>
</evidence>
<keyword evidence="7 9" id="KW-0324">Glycolysis</keyword>
<evidence type="ECO:0000256" key="10">
    <source>
        <dbReference type="PIRSR" id="PIRSR001400-1"/>
    </source>
</evidence>
<comment type="subcellular location">
    <subcellularLocation>
        <location evidence="9">Cytoplasm</location>
    </subcellularLocation>
    <subcellularLocation>
        <location evidence="9">Secreted</location>
    </subcellularLocation>
    <subcellularLocation>
        <location evidence="9">Cell surface</location>
    </subcellularLocation>
    <text evidence="9">Fractions of enolase are present in both the cytoplasm and on the cell surface.</text>
</comment>
<feature type="binding site" evidence="9 12">
    <location>
        <position position="322"/>
    </location>
    <ligand>
        <name>Mg(2+)</name>
        <dbReference type="ChEBI" id="CHEBI:18420"/>
    </ligand>
</feature>
<keyword evidence="6 9" id="KW-0460">Magnesium</keyword>
<reference evidence="15 16" key="1">
    <citation type="journal article" date="2020" name="Biotechnol. Biofuels">
        <title>New insights from the biogas microbiome by comprehensive genome-resolved metagenomics of nearly 1600 species originating from multiple anaerobic digesters.</title>
        <authorList>
            <person name="Campanaro S."/>
            <person name="Treu L."/>
            <person name="Rodriguez-R L.M."/>
            <person name="Kovalovszki A."/>
            <person name="Ziels R.M."/>
            <person name="Maus I."/>
            <person name="Zhu X."/>
            <person name="Kougias P.G."/>
            <person name="Basile A."/>
            <person name="Luo G."/>
            <person name="Schluter A."/>
            <person name="Konstantinidis K.T."/>
            <person name="Angelidaki I."/>
        </authorList>
    </citation>
    <scope>NUCLEOTIDE SEQUENCE [LARGE SCALE GENOMIC DNA]</scope>
    <source>
        <strain evidence="15">AS19jrsBPTG_9</strain>
    </source>
</reference>
<dbReference type="InterPro" id="IPR000941">
    <property type="entry name" value="Enolase"/>
</dbReference>
<dbReference type="SUPFAM" id="SSF54826">
    <property type="entry name" value="Enolase N-terminal domain-like"/>
    <property type="match status" value="1"/>
</dbReference>
<feature type="binding site" evidence="11">
    <location>
        <position position="162"/>
    </location>
    <ligand>
        <name>substrate</name>
    </ligand>
</feature>
<evidence type="ECO:0000256" key="7">
    <source>
        <dbReference type="ARBA" id="ARBA00023152"/>
    </source>
</evidence>
<keyword evidence="15" id="KW-0670">Pyruvate</keyword>
<dbReference type="NCBIfam" id="TIGR01060">
    <property type="entry name" value="eno"/>
    <property type="match status" value="1"/>
</dbReference>
<dbReference type="SMART" id="SM01193">
    <property type="entry name" value="Enolase_N"/>
    <property type="match status" value="1"/>
</dbReference>
<comment type="cofactor">
    <cofactor evidence="9">
        <name>Mg(2+)</name>
        <dbReference type="ChEBI" id="CHEBI:18420"/>
    </cofactor>
    <text evidence="9">Binds a second Mg(2+) ion via substrate during catalysis.</text>
</comment>
<feature type="binding site" evidence="11">
    <location>
        <position position="295"/>
    </location>
    <ligand>
        <name>substrate</name>
    </ligand>
</feature>
<proteinExistence type="inferred from homology"/>
<dbReference type="GO" id="GO:0006096">
    <property type="term" value="P:glycolytic process"/>
    <property type="evidence" value="ECO:0007669"/>
    <property type="project" value="UniProtKB-UniRule"/>
</dbReference>
<dbReference type="Pfam" id="PF03952">
    <property type="entry name" value="Enolase_N"/>
    <property type="match status" value="1"/>
</dbReference>
<organism evidence="15 16">
    <name type="scientific">Candidatus Dojkabacteria bacterium</name>
    <dbReference type="NCBI Taxonomy" id="2099670"/>
    <lineage>
        <taxon>Bacteria</taxon>
        <taxon>Candidatus Dojkabacteria</taxon>
    </lineage>
</organism>
<dbReference type="Pfam" id="PF00113">
    <property type="entry name" value="Enolase_C"/>
    <property type="match status" value="1"/>
</dbReference>
<name>A0A847VDP3_9BACT</name>
<feature type="binding site" evidence="9">
    <location>
        <position position="170"/>
    </location>
    <ligand>
        <name>(2R)-2-phosphoglycerate</name>
        <dbReference type="ChEBI" id="CHEBI:58289"/>
    </ligand>
</feature>
<dbReference type="HAMAP" id="MF_00318">
    <property type="entry name" value="Enolase"/>
    <property type="match status" value="1"/>
</dbReference>
<comment type="similarity">
    <text evidence="2 9">Belongs to the enolase family.</text>
</comment>
<dbReference type="GO" id="GO:0009986">
    <property type="term" value="C:cell surface"/>
    <property type="evidence" value="ECO:0007669"/>
    <property type="project" value="UniProtKB-SubCell"/>
</dbReference>
<evidence type="ECO:0000259" key="14">
    <source>
        <dbReference type="SMART" id="SM01193"/>
    </source>
</evidence>
<dbReference type="SFLD" id="SFLDG00178">
    <property type="entry name" value="enolase"/>
    <property type="match status" value="1"/>
</dbReference>
<evidence type="ECO:0000256" key="9">
    <source>
        <dbReference type="HAMAP-Rule" id="MF_00318"/>
    </source>
</evidence>
<dbReference type="GO" id="GO:0000287">
    <property type="term" value="F:magnesium ion binding"/>
    <property type="evidence" value="ECO:0007669"/>
    <property type="project" value="UniProtKB-UniRule"/>
</dbReference>
<evidence type="ECO:0000256" key="8">
    <source>
        <dbReference type="ARBA" id="ARBA00023239"/>
    </source>
</evidence>
<comment type="pathway">
    <text evidence="1 9">Carbohydrate degradation; glycolysis; pyruvate from D-glyceraldehyde 3-phosphate: step 4/5.</text>
</comment>
<protein>
    <recommendedName>
        <fullName evidence="4 9">Enolase</fullName>
        <ecNumber evidence="3 9">4.2.1.11</ecNumber>
    </recommendedName>
    <alternativeName>
        <fullName evidence="9">2-phospho-D-glycerate hydro-lyase</fullName>
    </alternativeName>
    <alternativeName>
        <fullName evidence="9">2-phosphoglycerate dehydratase</fullName>
    </alternativeName>
</protein>
<dbReference type="PROSITE" id="PS00164">
    <property type="entry name" value="ENOLASE"/>
    <property type="match status" value="1"/>
</dbReference>
<dbReference type="PANTHER" id="PTHR11902">
    <property type="entry name" value="ENOLASE"/>
    <property type="match status" value="1"/>
</dbReference>
<evidence type="ECO:0000256" key="6">
    <source>
        <dbReference type="ARBA" id="ARBA00022842"/>
    </source>
</evidence>
<comment type="function">
    <text evidence="9">Catalyzes the reversible conversion of 2-phosphoglycerate (2-PG) into phosphoenolpyruvate (PEP). It is essential for the degradation of carbohydrates via glycolysis.</text>
</comment>
<evidence type="ECO:0000256" key="2">
    <source>
        <dbReference type="ARBA" id="ARBA00009604"/>
    </source>
</evidence>
<dbReference type="GO" id="GO:0000015">
    <property type="term" value="C:phosphopyruvate hydratase complex"/>
    <property type="evidence" value="ECO:0007669"/>
    <property type="project" value="InterPro"/>
</dbReference>
<dbReference type="InterPro" id="IPR020809">
    <property type="entry name" value="Enolase_CS"/>
</dbReference>
<feature type="binding site" evidence="9">
    <location>
        <position position="377"/>
    </location>
    <ligand>
        <name>(2R)-2-phosphoglycerate</name>
        <dbReference type="ChEBI" id="CHEBI:58289"/>
    </ligand>
</feature>
<dbReference type="SUPFAM" id="SSF51604">
    <property type="entry name" value="Enolase C-terminal domain-like"/>
    <property type="match status" value="1"/>
</dbReference>
<keyword evidence="8 9" id="KW-0456">Lyase</keyword>
<evidence type="ECO:0000256" key="3">
    <source>
        <dbReference type="ARBA" id="ARBA00012058"/>
    </source>
</evidence>
<keyword evidence="9 12" id="KW-0479">Metal-binding</keyword>
<evidence type="ECO:0000256" key="12">
    <source>
        <dbReference type="PIRSR" id="PIRSR001400-3"/>
    </source>
</evidence>
<dbReference type="InterPro" id="IPR029017">
    <property type="entry name" value="Enolase-like_N"/>
</dbReference>
<dbReference type="Gene3D" id="3.30.390.10">
    <property type="entry name" value="Enolase-like, N-terminal domain"/>
    <property type="match status" value="1"/>
</dbReference>
<evidence type="ECO:0000313" key="15">
    <source>
        <dbReference type="EMBL" id="NLZ24666.1"/>
    </source>
</evidence>
<dbReference type="UniPathway" id="UPA00109">
    <property type="reaction ID" value="UER00187"/>
</dbReference>
<feature type="binding site" evidence="9 12">
    <location>
        <position position="250"/>
    </location>
    <ligand>
        <name>Mg(2+)</name>
        <dbReference type="ChEBI" id="CHEBI:18420"/>
    </ligand>
</feature>
<dbReference type="Proteomes" id="UP000564033">
    <property type="component" value="Unassembled WGS sequence"/>
</dbReference>
<dbReference type="SMART" id="SM01192">
    <property type="entry name" value="Enolase_C"/>
    <property type="match status" value="1"/>
</dbReference>
<evidence type="ECO:0000256" key="1">
    <source>
        <dbReference type="ARBA" id="ARBA00005031"/>
    </source>
</evidence>